<evidence type="ECO:0000313" key="2">
    <source>
        <dbReference type="EMBL" id="OCF23914.1"/>
    </source>
</evidence>
<dbReference type="EMBL" id="KI894023">
    <property type="protein sequence ID" value="OCF23914.1"/>
    <property type="molecule type" value="Genomic_DNA"/>
</dbReference>
<dbReference type="GO" id="GO:0004029">
    <property type="term" value="F:aldehyde dehydrogenase (NAD+) activity"/>
    <property type="evidence" value="ECO:0007669"/>
    <property type="project" value="TreeGrafter"/>
</dbReference>
<reference evidence="2" key="1">
    <citation type="submission" date="2013-07" db="EMBL/GenBank/DDBJ databases">
        <title>The Genome Sequence of Cryptococcus bestiolae CBS10118.</title>
        <authorList>
            <consortium name="The Broad Institute Genome Sequencing Platform"/>
            <person name="Cuomo C."/>
            <person name="Litvintseva A."/>
            <person name="Chen Y."/>
            <person name="Heitman J."/>
            <person name="Sun S."/>
            <person name="Springer D."/>
            <person name="Dromer F."/>
            <person name="Young S.K."/>
            <person name="Zeng Q."/>
            <person name="Gargeya S."/>
            <person name="Fitzgerald M."/>
            <person name="Abouelleil A."/>
            <person name="Alvarado L."/>
            <person name="Berlin A.M."/>
            <person name="Chapman S.B."/>
            <person name="Dewar J."/>
            <person name="Goldberg J."/>
            <person name="Griggs A."/>
            <person name="Gujja S."/>
            <person name="Hansen M."/>
            <person name="Howarth C."/>
            <person name="Imamovic A."/>
            <person name="Larimer J."/>
            <person name="McCowan C."/>
            <person name="Murphy C."/>
            <person name="Pearson M."/>
            <person name="Priest M."/>
            <person name="Roberts A."/>
            <person name="Saif S."/>
            <person name="Shea T."/>
            <person name="Sykes S."/>
            <person name="Wortman J."/>
            <person name="Nusbaum C."/>
            <person name="Birren B."/>
        </authorList>
    </citation>
    <scope>NUCLEOTIDE SEQUENCE [LARGE SCALE GENOMIC DNA]</scope>
    <source>
        <strain evidence="2">CBS 10118</strain>
    </source>
</reference>
<dbReference type="EMBL" id="CP144546">
    <property type="protein sequence ID" value="WVW85324.1"/>
    <property type="molecule type" value="Genomic_DNA"/>
</dbReference>
<proteinExistence type="predicted"/>
<dbReference type="CDD" id="cd05262">
    <property type="entry name" value="SDR_a7"/>
    <property type="match status" value="1"/>
</dbReference>
<dbReference type="InterPro" id="IPR036291">
    <property type="entry name" value="NAD(P)-bd_dom_sf"/>
</dbReference>
<evidence type="ECO:0000313" key="4">
    <source>
        <dbReference type="Proteomes" id="UP000092730"/>
    </source>
</evidence>
<dbReference type="KEGG" id="kbi:30211299"/>
<organism evidence="2">
    <name type="scientific">Kwoniella bestiolae CBS 10118</name>
    <dbReference type="NCBI Taxonomy" id="1296100"/>
    <lineage>
        <taxon>Eukaryota</taxon>
        <taxon>Fungi</taxon>
        <taxon>Dikarya</taxon>
        <taxon>Basidiomycota</taxon>
        <taxon>Agaricomycotina</taxon>
        <taxon>Tremellomycetes</taxon>
        <taxon>Tremellales</taxon>
        <taxon>Cryptococcaceae</taxon>
        <taxon>Kwoniella</taxon>
    </lineage>
</organism>
<dbReference type="Proteomes" id="UP000092730">
    <property type="component" value="Chromosome 6"/>
</dbReference>
<dbReference type="VEuPathDB" id="FungiDB:I302_06900"/>
<dbReference type="SUPFAM" id="SSF51735">
    <property type="entry name" value="NAD(P)-binding Rossmann-fold domains"/>
    <property type="match status" value="1"/>
</dbReference>
<reference evidence="2" key="3">
    <citation type="submission" date="2014-01" db="EMBL/GenBank/DDBJ databases">
        <title>Evolution of pathogenesis and genome organization in the Tremellales.</title>
        <authorList>
            <person name="Cuomo C."/>
            <person name="Litvintseva A."/>
            <person name="Heitman J."/>
            <person name="Chen Y."/>
            <person name="Sun S."/>
            <person name="Springer D."/>
            <person name="Dromer F."/>
            <person name="Young S."/>
            <person name="Zeng Q."/>
            <person name="Chapman S."/>
            <person name="Gujja S."/>
            <person name="Saif S."/>
            <person name="Birren B."/>
        </authorList>
    </citation>
    <scope>NUCLEOTIDE SEQUENCE</scope>
    <source>
        <strain evidence="2">CBS 10118</strain>
    </source>
</reference>
<feature type="domain" description="NAD-dependent epimerase/dehydratase" evidence="1">
    <location>
        <begin position="3"/>
        <end position="208"/>
    </location>
</feature>
<evidence type="ECO:0000313" key="3">
    <source>
        <dbReference type="EMBL" id="WVW85324.1"/>
    </source>
</evidence>
<dbReference type="PANTHER" id="PTHR48079">
    <property type="entry name" value="PROTEIN YEEZ"/>
    <property type="match status" value="1"/>
</dbReference>
<dbReference type="OrthoDB" id="10000533at2759"/>
<protein>
    <recommendedName>
        <fullName evidence="1">NAD-dependent epimerase/dehydratase domain-containing protein</fullName>
    </recommendedName>
</protein>
<evidence type="ECO:0000259" key="1">
    <source>
        <dbReference type="Pfam" id="PF01370"/>
    </source>
</evidence>
<reference evidence="3" key="2">
    <citation type="submission" date="2013-07" db="EMBL/GenBank/DDBJ databases">
        <authorList>
            <consortium name="The Broad Institute Genome Sequencing Platform"/>
            <person name="Cuomo C."/>
            <person name="Litvintseva A."/>
            <person name="Chen Y."/>
            <person name="Heitman J."/>
            <person name="Sun S."/>
            <person name="Springer D."/>
            <person name="Dromer F."/>
            <person name="Young S.K."/>
            <person name="Zeng Q."/>
            <person name="Gargeya S."/>
            <person name="Fitzgerald M."/>
            <person name="Abouelleil A."/>
            <person name="Alvarado L."/>
            <person name="Berlin A.M."/>
            <person name="Chapman S.B."/>
            <person name="Dewar J."/>
            <person name="Goldberg J."/>
            <person name="Griggs A."/>
            <person name="Gujja S."/>
            <person name="Hansen M."/>
            <person name="Howarth C."/>
            <person name="Imamovic A."/>
            <person name="Larimer J."/>
            <person name="McCowan C."/>
            <person name="Murphy C."/>
            <person name="Pearson M."/>
            <person name="Priest M."/>
            <person name="Roberts A."/>
            <person name="Saif S."/>
            <person name="Shea T."/>
            <person name="Sykes S."/>
            <person name="Wortman J."/>
            <person name="Nusbaum C."/>
            <person name="Birren B."/>
        </authorList>
    </citation>
    <scope>NUCLEOTIDE SEQUENCE</scope>
    <source>
        <strain evidence="3">CBS 10118</strain>
    </source>
</reference>
<dbReference type="Pfam" id="PF01370">
    <property type="entry name" value="Epimerase"/>
    <property type="match status" value="1"/>
</dbReference>
<gene>
    <name evidence="2" type="ORF">I302_06900</name>
    <name evidence="3" type="ORF">I302_107362</name>
</gene>
<dbReference type="STRING" id="1296100.A0A1B9FYS8"/>
<dbReference type="PANTHER" id="PTHR48079:SF9">
    <property type="entry name" value="PUTATIVE-RELATED"/>
    <property type="match status" value="1"/>
</dbReference>
<sequence length="296" mass="33074">MKVFITGATGFIGSYVVKELQEHGHEVLGLARSDSSTEKLAQQGVKPVRGSLEDLDVLHQAAREADGVIHLGYVHDFGDKEQKFLKIDENAIRAMCTALEDSNKPFIGTSGLLGLPVPSTEHDKAQNGLRQPAEDLVHSFASRGVRSVVVRASPIVHGRGDHMFLPFLISNARAKGYAGYMNEGTNEWTGVHVQDLAVLYRLALEKEEVKGGSTLHAVDKGDERISMRQLAETIGSKLKVEVRKLDEGEEARGYFEWMYWFMRWDSKPSTRITRELTGWESLERTLKEDLESGVYF</sequence>
<name>A0A1B9FYS8_9TREE</name>
<dbReference type="GO" id="GO:0005737">
    <property type="term" value="C:cytoplasm"/>
    <property type="evidence" value="ECO:0007669"/>
    <property type="project" value="TreeGrafter"/>
</dbReference>
<reference evidence="3" key="4">
    <citation type="submission" date="2024-02" db="EMBL/GenBank/DDBJ databases">
        <title>Comparative genomics of Cryptococcus and Kwoniella reveals pathogenesis evolution and contrasting modes of karyotype evolution via chromosome fusion or intercentromeric recombination.</title>
        <authorList>
            <person name="Coelho M.A."/>
            <person name="David-Palma M."/>
            <person name="Shea T."/>
            <person name="Bowers K."/>
            <person name="McGinley-Smith S."/>
            <person name="Mohammad A.W."/>
            <person name="Gnirke A."/>
            <person name="Yurkov A.M."/>
            <person name="Nowrousian M."/>
            <person name="Sun S."/>
            <person name="Cuomo C.A."/>
            <person name="Heitman J."/>
        </authorList>
    </citation>
    <scope>NUCLEOTIDE SEQUENCE</scope>
    <source>
        <strain evidence="3">CBS 10118</strain>
    </source>
</reference>
<dbReference type="GeneID" id="30211299"/>
<keyword evidence="4" id="KW-1185">Reference proteome</keyword>
<dbReference type="AlphaFoldDB" id="A0A1B9FYS8"/>
<dbReference type="RefSeq" id="XP_019044984.1">
    <property type="nucleotide sequence ID" value="XM_019193507.1"/>
</dbReference>
<accession>A0A1B9FYS8</accession>
<dbReference type="Gene3D" id="3.40.50.720">
    <property type="entry name" value="NAD(P)-binding Rossmann-like Domain"/>
    <property type="match status" value="1"/>
</dbReference>
<dbReference type="InterPro" id="IPR051783">
    <property type="entry name" value="NAD(P)-dependent_oxidoreduct"/>
</dbReference>
<dbReference type="InterPro" id="IPR001509">
    <property type="entry name" value="Epimerase_deHydtase"/>
</dbReference>